<dbReference type="Gene3D" id="3.40.50.720">
    <property type="entry name" value="NAD(P)-binding Rossmann-like Domain"/>
    <property type="match status" value="1"/>
</dbReference>
<dbReference type="InterPro" id="IPR008030">
    <property type="entry name" value="NmrA-like"/>
</dbReference>
<organism evidence="2 3">
    <name type="scientific">Mycena venus</name>
    <dbReference type="NCBI Taxonomy" id="2733690"/>
    <lineage>
        <taxon>Eukaryota</taxon>
        <taxon>Fungi</taxon>
        <taxon>Dikarya</taxon>
        <taxon>Basidiomycota</taxon>
        <taxon>Agaricomycotina</taxon>
        <taxon>Agaricomycetes</taxon>
        <taxon>Agaricomycetidae</taxon>
        <taxon>Agaricales</taxon>
        <taxon>Marasmiineae</taxon>
        <taxon>Mycenaceae</taxon>
        <taxon>Mycena</taxon>
    </lineage>
</organism>
<dbReference type="Pfam" id="PF05368">
    <property type="entry name" value="NmrA"/>
    <property type="match status" value="1"/>
</dbReference>
<gene>
    <name evidence="2" type="ORF">MVEN_01429100</name>
</gene>
<dbReference type="PANTHER" id="PTHR48079:SF6">
    <property type="entry name" value="NAD(P)-BINDING DOMAIN-CONTAINING PROTEIN-RELATED"/>
    <property type="match status" value="1"/>
</dbReference>
<dbReference type="Proteomes" id="UP000620124">
    <property type="component" value="Unassembled WGS sequence"/>
</dbReference>
<evidence type="ECO:0000259" key="1">
    <source>
        <dbReference type="Pfam" id="PF05368"/>
    </source>
</evidence>
<accession>A0A8H6XZD9</accession>
<evidence type="ECO:0000313" key="3">
    <source>
        <dbReference type="Proteomes" id="UP000620124"/>
    </source>
</evidence>
<feature type="domain" description="NmrA-like" evidence="1">
    <location>
        <begin position="2"/>
        <end position="82"/>
    </location>
</feature>
<dbReference type="GO" id="GO:0005737">
    <property type="term" value="C:cytoplasm"/>
    <property type="evidence" value="ECO:0007669"/>
    <property type="project" value="TreeGrafter"/>
</dbReference>
<evidence type="ECO:0000313" key="2">
    <source>
        <dbReference type="EMBL" id="KAF7349072.1"/>
    </source>
</evidence>
<reference evidence="2" key="1">
    <citation type="submission" date="2020-05" db="EMBL/GenBank/DDBJ databases">
        <title>Mycena genomes resolve the evolution of fungal bioluminescence.</title>
        <authorList>
            <person name="Tsai I.J."/>
        </authorList>
    </citation>
    <scope>NUCLEOTIDE SEQUENCE</scope>
    <source>
        <strain evidence="2">CCC161011</strain>
    </source>
</reference>
<sequence>MKNILFIGGTGYIGGAVLSRFLEKNDPNLNITALVRSVDKAEKLQALNMRLNIVFGSHKDAGLVEQIASAADVVFSLADSDNLKAAESILRGLKKRFETTGLKPTLLHMSGLGCLGDDAKGMFSSSTIYKDTDIAQIEALPATQLHRNVDLAIVDADMQGYINSYIVLPGIVFGTPRGILAEARVQNTTNLGFTSILSASFARRAAGFVGEGKNRMAIVDVSETADLIETLYIAASANRTAHGKHGYYFATNGDVSWEEIAEIVETRAGARRPFTQEELGTYFSGSQPSLGDVLGNNARADSERSRTLGWRPMKKSTDFLAAVRDEVEHWEI</sequence>
<dbReference type="EMBL" id="JACAZI010000011">
    <property type="protein sequence ID" value="KAF7349072.1"/>
    <property type="molecule type" value="Genomic_DNA"/>
</dbReference>
<protein>
    <submittedName>
        <fullName evidence="2">NmrA domain-containing protein</fullName>
    </submittedName>
</protein>
<proteinExistence type="predicted"/>
<keyword evidence="3" id="KW-1185">Reference proteome</keyword>
<dbReference type="GO" id="GO:0004029">
    <property type="term" value="F:aldehyde dehydrogenase (NAD+) activity"/>
    <property type="evidence" value="ECO:0007669"/>
    <property type="project" value="TreeGrafter"/>
</dbReference>
<name>A0A8H6XZD9_9AGAR</name>
<dbReference type="AlphaFoldDB" id="A0A8H6XZD9"/>
<dbReference type="InterPro" id="IPR036291">
    <property type="entry name" value="NAD(P)-bd_dom_sf"/>
</dbReference>
<dbReference type="PANTHER" id="PTHR48079">
    <property type="entry name" value="PROTEIN YEEZ"/>
    <property type="match status" value="1"/>
</dbReference>
<dbReference type="InterPro" id="IPR051783">
    <property type="entry name" value="NAD(P)-dependent_oxidoreduct"/>
</dbReference>
<dbReference type="OrthoDB" id="2130169at2759"/>
<comment type="caution">
    <text evidence="2">The sequence shown here is derived from an EMBL/GenBank/DDBJ whole genome shotgun (WGS) entry which is preliminary data.</text>
</comment>
<dbReference type="SUPFAM" id="SSF51735">
    <property type="entry name" value="NAD(P)-binding Rossmann-fold domains"/>
    <property type="match status" value="1"/>
</dbReference>